<protein>
    <recommendedName>
        <fullName evidence="6">Transcription repressor</fullName>
    </recommendedName>
    <alternativeName>
        <fullName evidence="6">Ovate family protein</fullName>
    </alternativeName>
</protein>
<evidence type="ECO:0000259" key="7">
    <source>
        <dbReference type="PROSITE" id="PS51754"/>
    </source>
</evidence>
<evidence type="ECO:0000313" key="9">
    <source>
        <dbReference type="Proteomes" id="UP001374535"/>
    </source>
</evidence>
<gene>
    <name evidence="8" type="ORF">V8G54_033772</name>
</gene>
<reference evidence="8 9" key="1">
    <citation type="journal article" date="2023" name="Life. Sci Alliance">
        <title>Evolutionary insights into 3D genome organization and epigenetic landscape of Vigna mungo.</title>
        <authorList>
            <person name="Junaid A."/>
            <person name="Singh B."/>
            <person name="Bhatia S."/>
        </authorList>
    </citation>
    <scope>NUCLEOTIDE SEQUENCE [LARGE SCALE GENOMIC DNA]</scope>
    <source>
        <strain evidence="8">Urdbean</strain>
    </source>
</reference>
<keyword evidence="5 6" id="KW-0539">Nucleus</keyword>
<sequence>SSSESSYESNFHEYVSSKSECDKFTILDLLNGVSSECSCRVSSSTNDIVIDMKNEPFTGNSQNLDGFDTISQLGLRPILTKLVKFDDKVIEAIELRRSTKFDEINSHQSQAIKVSKEESSRTKRDRKISPVSRISFANSTGKKVQAYARSVSSKAGKASVDTGFPEGFAVVKSSLDPQRDFRESMVEMIVENNIRA</sequence>
<feature type="domain" description="OVATE" evidence="7">
    <location>
        <begin position="170"/>
        <end position="196"/>
    </location>
</feature>
<feature type="non-terminal residue" evidence="8">
    <location>
        <position position="196"/>
    </location>
</feature>
<dbReference type="PROSITE" id="PS51754">
    <property type="entry name" value="OVATE"/>
    <property type="match status" value="1"/>
</dbReference>
<evidence type="ECO:0000256" key="1">
    <source>
        <dbReference type="ARBA" id="ARBA00004123"/>
    </source>
</evidence>
<proteinExistence type="predicted"/>
<organism evidence="8 9">
    <name type="scientific">Vigna mungo</name>
    <name type="common">Black gram</name>
    <name type="synonym">Phaseolus mungo</name>
    <dbReference type="NCBI Taxonomy" id="3915"/>
    <lineage>
        <taxon>Eukaryota</taxon>
        <taxon>Viridiplantae</taxon>
        <taxon>Streptophyta</taxon>
        <taxon>Embryophyta</taxon>
        <taxon>Tracheophyta</taxon>
        <taxon>Spermatophyta</taxon>
        <taxon>Magnoliopsida</taxon>
        <taxon>eudicotyledons</taxon>
        <taxon>Gunneridae</taxon>
        <taxon>Pentapetalae</taxon>
        <taxon>rosids</taxon>
        <taxon>fabids</taxon>
        <taxon>Fabales</taxon>
        <taxon>Fabaceae</taxon>
        <taxon>Papilionoideae</taxon>
        <taxon>50 kb inversion clade</taxon>
        <taxon>NPAAA clade</taxon>
        <taxon>indigoferoid/millettioid clade</taxon>
        <taxon>Phaseoleae</taxon>
        <taxon>Vigna</taxon>
    </lineage>
</organism>
<evidence type="ECO:0000256" key="6">
    <source>
        <dbReference type="RuleBase" id="RU367028"/>
    </source>
</evidence>
<dbReference type="InterPro" id="IPR006458">
    <property type="entry name" value="Ovate_C"/>
</dbReference>
<evidence type="ECO:0000256" key="5">
    <source>
        <dbReference type="ARBA" id="ARBA00023242"/>
    </source>
</evidence>
<evidence type="ECO:0000256" key="2">
    <source>
        <dbReference type="ARBA" id="ARBA00022491"/>
    </source>
</evidence>
<keyword evidence="3 6" id="KW-0805">Transcription regulation</keyword>
<evidence type="ECO:0000256" key="3">
    <source>
        <dbReference type="ARBA" id="ARBA00023015"/>
    </source>
</evidence>
<accession>A0AAQ3MQ00</accession>
<evidence type="ECO:0000256" key="4">
    <source>
        <dbReference type="ARBA" id="ARBA00023163"/>
    </source>
</evidence>
<dbReference type="AlphaFoldDB" id="A0AAQ3MQ00"/>
<comment type="function">
    <text evidence="6">Transcriptional repressor that regulates multiple aspects of plant growth and development.</text>
</comment>
<dbReference type="PANTHER" id="PTHR33057">
    <property type="entry name" value="TRANSCRIPTION REPRESSOR OFP7-RELATED"/>
    <property type="match status" value="1"/>
</dbReference>
<dbReference type="GO" id="GO:0045892">
    <property type="term" value="P:negative regulation of DNA-templated transcription"/>
    <property type="evidence" value="ECO:0007669"/>
    <property type="project" value="UniProtKB-UniRule"/>
</dbReference>
<dbReference type="Pfam" id="PF04844">
    <property type="entry name" value="Ovate"/>
    <property type="match status" value="1"/>
</dbReference>
<keyword evidence="4 6" id="KW-0804">Transcription</keyword>
<keyword evidence="2 6" id="KW-0678">Repressor</keyword>
<dbReference type="InterPro" id="IPR038933">
    <property type="entry name" value="Ovate"/>
</dbReference>
<dbReference type="Proteomes" id="UP001374535">
    <property type="component" value="Chromosome 10"/>
</dbReference>
<comment type="subcellular location">
    <subcellularLocation>
        <location evidence="1 6">Nucleus</location>
    </subcellularLocation>
</comment>
<dbReference type="EMBL" id="CP144691">
    <property type="protein sequence ID" value="WVY94684.1"/>
    <property type="molecule type" value="Genomic_DNA"/>
</dbReference>
<evidence type="ECO:0000313" key="8">
    <source>
        <dbReference type="EMBL" id="WVY94684.1"/>
    </source>
</evidence>
<dbReference type="GO" id="GO:0005634">
    <property type="term" value="C:nucleus"/>
    <property type="evidence" value="ECO:0007669"/>
    <property type="project" value="UniProtKB-SubCell"/>
</dbReference>
<name>A0AAQ3MQ00_VIGMU</name>
<keyword evidence="9" id="KW-1185">Reference proteome</keyword>
<dbReference type="PANTHER" id="PTHR33057:SF128">
    <property type="entry name" value="TRANSCRIPTION REPRESSOR OFP3"/>
    <property type="match status" value="1"/>
</dbReference>